<evidence type="ECO:0000313" key="2">
    <source>
        <dbReference type="Proteomes" id="UP001162992"/>
    </source>
</evidence>
<accession>A0ACC2BT15</accession>
<organism evidence="1 2">
    <name type="scientific">Diphasiastrum complanatum</name>
    <name type="common">Issler's clubmoss</name>
    <name type="synonym">Lycopodium complanatum</name>
    <dbReference type="NCBI Taxonomy" id="34168"/>
    <lineage>
        <taxon>Eukaryota</taxon>
        <taxon>Viridiplantae</taxon>
        <taxon>Streptophyta</taxon>
        <taxon>Embryophyta</taxon>
        <taxon>Tracheophyta</taxon>
        <taxon>Lycopodiopsida</taxon>
        <taxon>Lycopodiales</taxon>
        <taxon>Lycopodiaceae</taxon>
        <taxon>Lycopodioideae</taxon>
        <taxon>Diphasiastrum</taxon>
    </lineage>
</organism>
<protein>
    <submittedName>
        <fullName evidence="1">Uncharacterized protein</fullName>
    </submittedName>
</protein>
<reference evidence="2" key="1">
    <citation type="journal article" date="2024" name="Proc. Natl. Acad. Sci. U.S.A.">
        <title>Extraordinary preservation of gene collinearity over three hundred million years revealed in homosporous lycophytes.</title>
        <authorList>
            <person name="Li C."/>
            <person name="Wickell D."/>
            <person name="Kuo L.Y."/>
            <person name="Chen X."/>
            <person name="Nie B."/>
            <person name="Liao X."/>
            <person name="Peng D."/>
            <person name="Ji J."/>
            <person name="Jenkins J."/>
            <person name="Williams M."/>
            <person name="Shu S."/>
            <person name="Plott C."/>
            <person name="Barry K."/>
            <person name="Rajasekar S."/>
            <person name="Grimwood J."/>
            <person name="Han X."/>
            <person name="Sun S."/>
            <person name="Hou Z."/>
            <person name="He W."/>
            <person name="Dai G."/>
            <person name="Sun C."/>
            <person name="Schmutz J."/>
            <person name="Leebens-Mack J.H."/>
            <person name="Li F.W."/>
            <person name="Wang L."/>
        </authorList>
    </citation>
    <scope>NUCLEOTIDE SEQUENCE [LARGE SCALE GENOMIC DNA]</scope>
    <source>
        <strain evidence="2">cv. PW_Plant_1</strain>
    </source>
</reference>
<gene>
    <name evidence="1" type="ORF">O6H91_13G024700</name>
</gene>
<dbReference type="Proteomes" id="UP001162992">
    <property type="component" value="Chromosome 13"/>
</dbReference>
<sequence>MLRTLRLNSLYMLPTSFPHYLPPSSIGTSFPTFHPFGAPILCIVFRIHFYYMVVGGQREEDQDHGFQYVLILHAATSVHFLWSAIGASFFLYILGGSIYRTYLYYETCNKQLTWKGQSFLVI</sequence>
<evidence type="ECO:0000313" key="1">
    <source>
        <dbReference type="EMBL" id="KAJ7532896.1"/>
    </source>
</evidence>
<dbReference type="EMBL" id="CM055104">
    <property type="protein sequence ID" value="KAJ7532896.1"/>
    <property type="molecule type" value="Genomic_DNA"/>
</dbReference>
<comment type="caution">
    <text evidence="1">The sequence shown here is derived from an EMBL/GenBank/DDBJ whole genome shotgun (WGS) entry which is preliminary data.</text>
</comment>
<name>A0ACC2BT15_DIPCM</name>
<keyword evidence="2" id="KW-1185">Reference proteome</keyword>
<proteinExistence type="predicted"/>